<accession>A0AA38FRK2</accession>
<dbReference type="GO" id="GO:0035859">
    <property type="term" value="C:Seh1-associated complex"/>
    <property type="evidence" value="ECO:0007669"/>
    <property type="project" value="TreeGrafter"/>
</dbReference>
<keyword evidence="5" id="KW-0677">Repeat</keyword>
<sequence>DTFEHLGRARKGAILIFTSEDKMAKTLLSTEDGVHCNAWNYCGERMAGGSLDGSVHIFDSHKDEASQFTCTNKWKAHNGSIVKLVWAPPEYGDVIACCCMDGTISLWEEIREDTESCEWKLCKCFQDSNVPALDIQFGNCLSGLKLVSAYADGHAKIYESLDPLELKRWQLQAEFPNVSDTVERFGKCSCLTASISWKSSTSATQQPTFILGFNSNLPHFNVAK</sequence>
<organism evidence="8 9">
    <name type="scientific">Taxus chinensis</name>
    <name type="common">Chinese yew</name>
    <name type="synonym">Taxus wallichiana var. chinensis</name>
    <dbReference type="NCBI Taxonomy" id="29808"/>
    <lineage>
        <taxon>Eukaryota</taxon>
        <taxon>Viridiplantae</taxon>
        <taxon>Streptophyta</taxon>
        <taxon>Embryophyta</taxon>
        <taxon>Tracheophyta</taxon>
        <taxon>Spermatophyta</taxon>
        <taxon>Pinopsida</taxon>
        <taxon>Pinidae</taxon>
        <taxon>Conifers II</taxon>
        <taxon>Cupressales</taxon>
        <taxon>Taxaceae</taxon>
        <taxon>Taxus</taxon>
    </lineage>
</organism>
<dbReference type="EMBL" id="JAHRHJ020000007">
    <property type="protein sequence ID" value="KAH9308922.1"/>
    <property type="molecule type" value="Genomic_DNA"/>
</dbReference>
<dbReference type="Gene3D" id="2.130.10.10">
    <property type="entry name" value="YVTN repeat-like/Quinoprotein amine dehydrogenase"/>
    <property type="match status" value="1"/>
</dbReference>
<evidence type="ECO:0000256" key="7">
    <source>
        <dbReference type="ARBA" id="ARBA00023242"/>
    </source>
</evidence>
<dbReference type="InterPro" id="IPR015943">
    <property type="entry name" value="WD40/YVTN_repeat-like_dom_sf"/>
</dbReference>
<dbReference type="InterPro" id="IPR037363">
    <property type="entry name" value="Sec13/Seh1_fam"/>
</dbReference>
<evidence type="ECO:0000256" key="5">
    <source>
        <dbReference type="ARBA" id="ARBA00022737"/>
    </source>
</evidence>
<dbReference type="SMART" id="SM00320">
    <property type="entry name" value="WD40"/>
    <property type="match status" value="3"/>
</dbReference>
<evidence type="ECO:0000256" key="1">
    <source>
        <dbReference type="ARBA" id="ARBA00004259"/>
    </source>
</evidence>
<evidence type="ECO:0000313" key="8">
    <source>
        <dbReference type="EMBL" id="KAH9308922.1"/>
    </source>
</evidence>
<keyword evidence="7" id="KW-0539">Nucleus</keyword>
<dbReference type="GO" id="GO:0005198">
    <property type="term" value="F:structural molecule activity"/>
    <property type="evidence" value="ECO:0007669"/>
    <property type="project" value="InterPro"/>
</dbReference>
<comment type="subcellular location">
    <subcellularLocation>
        <location evidence="1">Nucleus envelope</location>
    </subcellularLocation>
</comment>
<feature type="non-terminal residue" evidence="8">
    <location>
        <position position="1"/>
    </location>
</feature>
<protein>
    <recommendedName>
        <fullName evidence="10">Sec13-like protein</fullName>
    </recommendedName>
</protein>
<dbReference type="InterPro" id="IPR036322">
    <property type="entry name" value="WD40_repeat_dom_sf"/>
</dbReference>
<keyword evidence="6" id="KW-0653">Protein transport</keyword>
<dbReference type="OMA" id="TESCEWK"/>
<evidence type="ECO:0000256" key="3">
    <source>
        <dbReference type="ARBA" id="ARBA00022448"/>
    </source>
</evidence>
<dbReference type="Pfam" id="PF00400">
    <property type="entry name" value="WD40"/>
    <property type="match status" value="2"/>
</dbReference>
<dbReference type="PANTHER" id="PTHR11024:SF3">
    <property type="entry name" value="NUCLEOPORIN SEH1"/>
    <property type="match status" value="1"/>
</dbReference>
<reference evidence="8 9" key="1">
    <citation type="journal article" date="2021" name="Nat. Plants">
        <title>The Taxus genome provides insights into paclitaxel biosynthesis.</title>
        <authorList>
            <person name="Xiong X."/>
            <person name="Gou J."/>
            <person name="Liao Q."/>
            <person name="Li Y."/>
            <person name="Zhou Q."/>
            <person name="Bi G."/>
            <person name="Li C."/>
            <person name="Du R."/>
            <person name="Wang X."/>
            <person name="Sun T."/>
            <person name="Guo L."/>
            <person name="Liang H."/>
            <person name="Lu P."/>
            <person name="Wu Y."/>
            <person name="Zhang Z."/>
            <person name="Ro D.K."/>
            <person name="Shang Y."/>
            <person name="Huang S."/>
            <person name="Yan J."/>
        </authorList>
    </citation>
    <scope>NUCLEOTIDE SEQUENCE [LARGE SCALE GENOMIC DNA]</scope>
    <source>
        <strain evidence="8">Ta-2019</strain>
    </source>
</reference>
<dbReference type="Proteomes" id="UP000824469">
    <property type="component" value="Unassembled WGS sequence"/>
</dbReference>
<gene>
    <name evidence="8" type="ORF">KI387_036833</name>
</gene>
<dbReference type="GO" id="GO:0031080">
    <property type="term" value="C:nuclear pore outer ring"/>
    <property type="evidence" value="ECO:0007669"/>
    <property type="project" value="TreeGrafter"/>
</dbReference>
<dbReference type="SUPFAM" id="SSF50978">
    <property type="entry name" value="WD40 repeat-like"/>
    <property type="match status" value="1"/>
</dbReference>
<keyword evidence="4" id="KW-0853">WD repeat</keyword>
<keyword evidence="3" id="KW-0813">Transport</keyword>
<name>A0AA38FRK2_TAXCH</name>
<keyword evidence="9" id="KW-1185">Reference proteome</keyword>
<evidence type="ECO:0000256" key="4">
    <source>
        <dbReference type="ARBA" id="ARBA00022574"/>
    </source>
</evidence>
<dbReference type="PANTHER" id="PTHR11024">
    <property type="entry name" value="NUCLEAR PORE COMPLEX PROTEIN SEC13 / SEH1 FAMILY MEMBER"/>
    <property type="match status" value="1"/>
</dbReference>
<evidence type="ECO:0008006" key="10">
    <source>
        <dbReference type="Google" id="ProtNLM"/>
    </source>
</evidence>
<dbReference type="GO" id="GO:1904263">
    <property type="term" value="P:positive regulation of TORC1 signaling"/>
    <property type="evidence" value="ECO:0007669"/>
    <property type="project" value="TreeGrafter"/>
</dbReference>
<evidence type="ECO:0000313" key="9">
    <source>
        <dbReference type="Proteomes" id="UP000824469"/>
    </source>
</evidence>
<evidence type="ECO:0000256" key="2">
    <source>
        <dbReference type="ARBA" id="ARBA00010102"/>
    </source>
</evidence>
<evidence type="ECO:0000256" key="6">
    <source>
        <dbReference type="ARBA" id="ARBA00022927"/>
    </source>
</evidence>
<feature type="non-terminal residue" evidence="8">
    <location>
        <position position="224"/>
    </location>
</feature>
<comment type="caution">
    <text evidence="8">The sequence shown here is derived from an EMBL/GenBank/DDBJ whole genome shotgun (WGS) entry which is preliminary data.</text>
</comment>
<comment type="similarity">
    <text evidence="2">Belongs to the WD repeat SEC13 family.</text>
</comment>
<dbReference type="AlphaFoldDB" id="A0AA38FRK2"/>
<dbReference type="InterPro" id="IPR001680">
    <property type="entry name" value="WD40_rpt"/>
</dbReference>
<dbReference type="GO" id="GO:0015031">
    <property type="term" value="P:protein transport"/>
    <property type="evidence" value="ECO:0007669"/>
    <property type="project" value="UniProtKB-KW"/>
</dbReference>
<dbReference type="GO" id="GO:0034198">
    <property type="term" value="P:cellular response to amino acid starvation"/>
    <property type="evidence" value="ECO:0007669"/>
    <property type="project" value="TreeGrafter"/>
</dbReference>
<proteinExistence type="inferred from homology"/>